<dbReference type="GO" id="GO:0102193">
    <property type="term" value="F:protein-ribulosamine 3-kinase activity"/>
    <property type="evidence" value="ECO:0007669"/>
    <property type="project" value="UniProtKB-EC"/>
</dbReference>
<dbReference type="InterPro" id="IPR011009">
    <property type="entry name" value="Kinase-like_dom_sf"/>
</dbReference>
<evidence type="ECO:0000313" key="9">
    <source>
        <dbReference type="Proteomes" id="UP000887575"/>
    </source>
</evidence>
<sequence length="301" mass="33853">MESILQHHMGYERVEATGNRGGGSINKGEAYETEKGTIFVKHNSQKGSLQMFDGEFAGLTAIHATGTIRCPKPIKVIDLGDSGACLITSFIDISGRGRGEVVKEFGRQLARMHKHNGKKTEDEGESRFGFHTTTCCGAIPLVNDFVESWPQFFVQNRITPQIERILVESGDRDLNAAFPELIRAVDSIFKGYQVVPPSLVHGDLWAGNWGSTSDEKPVIFDPATFYADPEFEQGIMNMFGGFGKEFWSSYHEIIPKIAGRERRVRFYELFHHLNHWNHFGASYKSGTMQIIRELTSVQTQF</sequence>
<dbReference type="PANTHER" id="PTHR12149">
    <property type="entry name" value="FRUCTOSAMINE 3 KINASE-RELATED PROTEIN"/>
    <property type="match status" value="1"/>
</dbReference>
<evidence type="ECO:0000256" key="2">
    <source>
        <dbReference type="ARBA" id="ARBA00011961"/>
    </source>
</evidence>
<evidence type="ECO:0000256" key="8">
    <source>
        <dbReference type="PIRNR" id="PIRNR006221"/>
    </source>
</evidence>
<organism evidence="9 10">
    <name type="scientific">Mesorhabditis belari</name>
    <dbReference type="NCBI Taxonomy" id="2138241"/>
    <lineage>
        <taxon>Eukaryota</taxon>
        <taxon>Metazoa</taxon>
        <taxon>Ecdysozoa</taxon>
        <taxon>Nematoda</taxon>
        <taxon>Chromadorea</taxon>
        <taxon>Rhabditida</taxon>
        <taxon>Rhabditina</taxon>
        <taxon>Rhabditomorpha</taxon>
        <taxon>Rhabditoidea</taxon>
        <taxon>Rhabditidae</taxon>
        <taxon>Mesorhabditinae</taxon>
        <taxon>Mesorhabditis</taxon>
    </lineage>
</organism>
<dbReference type="GO" id="GO:0005737">
    <property type="term" value="C:cytoplasm"/>
    <property type="evidence" value="ECO:0007669"/>
    <property type="project" value="UniProtKB-ARBA"/>
</dbReference>
<dbReference type="AlphaFoldDB" id="A0AAF3EQ02"/>
<dbReference type="Gene3D" id="3.30.200.20">
    <property type="entry name" value="Phosphorylase Kinase, domain 1"/>
    <property type="match status" value="1"/>
</dbReference>
<dbReference type="Pfam" id="PF03881">
    <property type="entry name" value="Fructosamin_kin"/>
    <property type="match status" value="1"/>
</dbReference>
<comment type="catalytic activity">
    <reaction evidence="7">
        <text>N(6)-D-ribulosyl-L-lysyl-[protein] + ATP = N(6)-(3-O-phospho-D-ribulosyl)-L-lysyl-[protein] + ADP + H(+)</text>
        <dbReference type="Rhea" id="RHEA:48432"/>
        <dbReference type="Rhea" id="RHEA-COMP:12103"/>
        <dbReference type="Rhea" id="RHEA-COMP:12104"/>
        <dbReference type="ChEBI" id="CHEBI:15378"/>
        <dbReference type="ChEBI" id="CHEBI:30616"/>
        <dbReference type="ChEBI" id="CHEBI:90418"/>
        <dbReference type="ChEBI" id="CHEBI:90420"/>
        <dbReference type="ChEBI" id="CHEBI:456216"/>
        <dbReference type="EC" id="2.7.1.172"/>
    </reaction>
    <physiologicalReaction direction="left-to-right" evidence="7">
        <dbReference type="Rhea" id="RHEA:48433"/>
    </physiologicalReaction>
</comment>
<evidence type="ECO:0000256" key="4">
    <source>
        <dbReference type="ARBA" id="ARBA00022741"/>
    </source>
</evidence>
<dbReference type="PANTHER" id="PTHR12149:SF8">
    <property type="entry name" value="PROTEIN-RIBULOSAMINE 3-KINASE"/>
    <property type="match status" value="1"/>
</dbReference>
<comment type="similarity">
    <text evidence="1 8">Belongs to the fructosamine kinase family.</text>
</comment>
<reference evidence="10" key="1">
    <citation type="submission" date="2024-02" db="UniProtKB">
        <authorList>
            <consortium name="WormBaseParasite"/>
        </authorList>
    </citation>
    <scope>IDENTIFICATION</scope>
</reference>
<evidence type="ECO:0000256" key="3">
    <source>
        <dbReference type="ARBA" id="ARBA00022679"/>
    </source>
</evidence>
<proteinExistence type="inferred from homology"/>
<dbReference type="PIRSF" id="PIRSF006221">
    <property type="entry name" value="Ketosamine-3-kinase"/>
    <property type="match status" value="1"/>
</dbReference>
<name>A0AAF3EQ02_9BILA</name>
<dbReference type="InterPro" id="IPR016477">
    <property type="entry name" value="Fructo-/Ketosamine-3-kinase"/>
</dbReference>
<dbReference type="GO" id="GO:0005524">
    <property type="term" value="F:ATP binding"/>
    <property type="evidence" value="ECO:0007669"/>
    <property type="project" value="UniProtKB-KW"/>
</dbReference>
<keyword evidence="5 8" id="KW-0418">Kinase</keyword>
<keyword evidence="3 8" id="KW-0808">Transferase</keyword>
<dbReference type="WBParaSite" id="MBELARI_LOCUS16162">
    <property type="protein sequence ID" value="MBELARI_LOCUS16162"/>
    <property type="gene ID" value="MBELARI_LOCUS16162"/>
</dbReference>
<dbReference type="Proteomes" id="UP000887575">
    <property type="component" value="Unassembled WGS sequence"/>
</dbReference>
<dbReference type="Gene3D" id="3.90.1200.10">
    <property type="match status" value="1"/>
</dbReference>
<dbReference type="GO" id="GO:0016301">
    <property type="term" value="F:kinase activity"/>
    <property type="evidence" value="ECO:0007669"/>
    <property type="project" value="UniProtKB-UniRule"/>
</dbReference>
<keyword evidence="6" id="KW-0067">ATP-binding</keyword>
<evidence type="ECO:0000256" key="5">
    <source>
        <dbReference type="ARBA" id="ARBA00022777"/>
    </source>
</evidence>
<evidence type="ECO:0000256" key="1">
    <source>
        <dbReference type="ARBA" id="ARBA00009460"/>
    </source>
</evidence>
<dbReference type="EC" id="2.7.1.172" evidence="2"/>
<protein>
    <recommendedName>
        <fullName evidence="2">protein-ribulosamine 3-kinase</fullName>
        <ecNumber evidence="2">2.7.1.172</ecNumber>
    </recommendedName>
</protein>
<dbReference type="FunFam" id="3.30.200.20:FF:000264">
    <property type="entry name" value="Protein-ribulosamine 3-kinase, chloroplastic"/>
    <property type="match status" value="1"/>
</dbReference>
<evidence type="ECO:0000256" key="6">
    <source>
        <dbReference type="ARBA" id="ARBA00022840"/>
    </source>
</evidence>
<keyword evidence="9" id="KW-1185">Reference proteome</keyword>
<evidence type="ECO:0000313" key="10">
    <source>
        <dbReference type="WBParaSite" id="MBELARI_LOCUS16162"/>
    </source>
</evidence>
<accession>A0AAF3EQ02</accession>
<keyword evidence="4" id="KW-0547">Nucleotide-binding</keyword>
<dbReference type="SUPFAM" id="SSF56112">
    <property type="entry name" value="Protein kinase-like (PK-like)"/>
    <property type="match status" value="1"/>
</dbReference>
<evidence type="ECO:0000256" key="7">
    <source>
        <dbReference type="ARBA" id="ARBA00048655"/>
    </source>
</evidence>